<protein>
    <recommendedName>
        <fullName evidence="2">FAR1 domain-containing protein</fullName>
    </recommendedName>
</protein>
<proteinExistence type="predicted"/>
<feature type="compositionally biased region" description="Basic and acidic residues" evidence="1">
    <location>
        <begin position="25"/>
        <end position="38"/>
    </location>
</feature>
<reference evidence="3 4" key="1">
    <citation type="submission" date="2024-11" db="EMBL/GenBank/DDBJ databases">
        <title>A near-complete genome assembly of Cinchona calisaya.</title>
        <authorList>
            <person name="Lian D.C."/>
            <person name="Zhao X.W."/>
            <person name="Wei L."/>
        </authorList>
    </citation>
    <scope>NUCLEOTIDE SEQUENCE [LARGE SCALE GENOMIC DNA]</scope>
    <source>
        <tissue evidence="3">Nenye</tissue>
    </source>
</reference>
<name>A0ABD2YQJ8_9GENT</name>
<dbReference type="InterPro" id="IPR004330">
    <property type="entry name" value="FAR1_DNA_bnd_dom"/>
</dbReference>
<dbReference type="PANTHER" id="PTHR46328:SF43">
    <property type="entry name" value="FAR1 DOMAIN-CONTAINING PROTEIN"/>
    <property type="match status" value="1"/>
</dbReference>
<feature type="region of interest" description="Disordered" evidence="1">
    <location>
        <begin position="1"/>
        <end position="38"/>
    </location>
</feature>
<accession>A0ABD2YQJ8</accession>
<evidence type="ECO:0000256" key="1">
    <source>
        <dbReference type="SAM" id="MobiDB-lite"/>
    </source>
</evidence>
<dbReference type="Proteomes" id="UP001630127">
    <property type="component" value="Unassembled WGS sequence"/>
</dbReference>
<dbReference type="PANTHER" id="PTHR46328">
    <property type="entry name" value="FAR-RED IMPAIRED RESPONSIVE (FAR1) FAMILY PROTEIN-RELATED"/>
    <property type="match status" value="1"/>
</dbReference>
<feature type="domain" description="FAR1" evidence="2">
    <location>
        <begin position="78"/>
        <end position="120"/>
    </location>
</feature>
<dbReference type="EMBL" id="JBJUIK010000012">
    <property type="protein sequence ID" value="KAL3509228.1"/>
    <property type="molecule type" value="Genomic_DNA"/>
</dbReference>
<evidence type="ECO:0000259" key="2">
    <source>
        <dbReference type="Pfam" id="PF03101"/>
    </source>
</evidence>
<dbReference type="Pfam" id="PF03101">
    <property type="entry name" value="FAR1"/>
    <property type="match status" value="1"/>
</dbReference>
<organism evidence="3 4">
    <name type="scientific">Cinchona calisaya</name>
    <dbReference type="NCBI Taxonomy" id="153742"/>
    <lineage>
        <taxon>Eukaryota</taxon>
        <taxon>Viridiplantae</taxon>
        <taxon>Streptophyta</taxon>
        <taxon>Embryophyta</taxon>
        <taxon>Tracheophyta</taxon>
        <taxon>Spermatophyta</taxon>
        <taxon>Magnoliopsida</taxon>
        <taxon>eudicotyledons</taxon>
        <taxon>Gunneridae</taxon>
        <taxon>Pentapetalae</taxon>
        <taxon>asterids</taxon>
        <taxon>lamiids</taxon>
        <taxon>Gentianales</taxon>
        <taxon>Rubiaceae</taxon>
        <taxon>Cinchonoideae</taxon>
        <taxon>Cinchoneae</taxon>
        <taxon>Cinchona</taxon>
    </lineage>
</organism>
<gene>
    <name evidence="3" type="ORF">ACH5RR_028629</name>
</gene>
<dbReference type="AlphaFoldDB" id="A0ABD2YQJ8"/>
<keyword evidence="4" id="KW-1185">Reference proteome</keyword>
<sequence>MNPNNSMGSKASCRRLDFEETNELEDNHDIGNEGGESKLDHLMGLNDDKNLNKIHSSMPKELIPAINMEFDTEDMAYEFYLAYAKEVGFGTRRSKSHHDKTGKLIDMTFCCSAEGKRGKDK</sequence>
<evidence type="ECO:0000313" key="3">
    <source>
        <dbReference type="EMBL" id="KAL3509228.1"/>
    </source>
</evidence>
<comment type="caution">
    <text evidence="3">The sequence shown here is derived from an EMBL/GenBank/DDBJ whole genome shotgun (WGS) entry which is preliminary data.</text>
</comment>
<evidence type="ECO:0000313" key="4">
    <source>
        <dbReference type="Proteomes" id="UP001630127"/>
    </source>
</evidence>